<reference evidence="1 2" key="1">
    <citation type="submission" date="2018-08" db="EMBL/GenBank/DDBJ databases">
        <title>A genome reference for cultivated species of the human gut microbiota.</title>
        <authorList>
            <person name="Zou Y."/>
            <person name="Xue W."/>
            <person name="Luo G."/>
        </authorList>
    </citation>
    <scope>NUCLEOTIDE SEQUENCE [LARGE SCALE GENOMIC DNA]</scope>
    <source>
        <strain evidence="1 2">OF01-1</strain>
    </source>
</reference>
<comment type="caution">
    <text evidence="1">The sequence shown here is derived from an EMBL/GenBank/DDBJ whole genome shotgun (WGS) entry which is preliminary data.</text>
</comment>
<protein>
    <submittedName>
        <fullName evidence="1">Uncharacterized protein</fullName>
    </submittedName>
</protein>
<accession>A0A413JSZ8</accession>
<gene>
    <name evidence="1" type="ORF">DXA27_21290</name>
</gene>
<proteinExistence type="predicted"/>
<organism evidence="1 2">
    <name type="scientific">Bacteroides fragilis</name>
    <dbReference type="NCBI Taxonomy" id="817"/>
    <lineage>
        <taxon>Bacteria</taxon>
        <taxon>Pseudomonadati</taxon>
        <taxon>Bacteroidota</taxon>
        <taxon>Bacteroidia</taxon>
        <taxon>Bacteroidales</taxon>
        <taxon>Bacteroidaceae</taxon>
        <taxon>Bacteroides</taxon>
    </lineage>
</organism>
<sequence>MANGLALFVLKSIMKCTGMVIDKKQANNRDAQIILSCFSDMVIAFSQRRGKFMNQKLEMIAFRMSSQYQADFGRSQHLFLKKDVWIKRPKLLLILFELLTILG</sequence>
<dbReference type="AlphaFoldDB" id="A0A413JSZ8"/>
<name>A0A413JSZ8_BACFG</name>
<evidence type="ECO:0000313" key="1">
    <source>
        <dbReference type="EMBL" id="RGY64670.1"/>
    </source>
</evidence>
<dbReference type="Proteomes" id="UP000284614">
    <property type="component" value="Unassembled WGS sequence"/>
</dbReference>
<dbReference type="EMBL" id="QSDG01000028">
    <property type="protein sequence ID" value="RGY64670.1"/>
    <property type="molecule type" value="Genomic_DNA"/>
</dbReference>
<evidence type="ECO:0000313" key="2">
    <source>
        <dbReference type="Proteomes" id="UP000284614"/>
    </source>
</evidence>